<proteinExistence type="predicted"/>
<evidence type="ECO:0000256" key="1">
    <source>
        <dbReference type="SAM" id="MobiDB-lite"/>
    </source>
</evidence>
<organism evidence="2 3">
    <name type="scientific">Cymbomonas tetramitiformis</name>
    <dbReference type="NCBI Taxonomy" id="36881"/>
    <lineage>
        <taxon>Eukaryota</taxon>
        <taxon>Viridiplantae</taxon>
        <taxon>Chlorophyta</taxon>
        <taxon>Pyramimonadophyceae</taxon>
        <taxon>Pyramimonadales</taxon>
        <taxon>Pyramimonadaceae</taxon>
        <taxon>Cymbomonas</taxon>
    </lineage>
</organism>
<comment type="caution">
    <text evidence="2">The sequence shown here is derived from an EMBL/GenBank/DDBJ whole genome shotgun (WGS) entry which is preliminary data.</text>
</comment>
<feature type="compositionally biased region" description="Polar residues" evidence="1">
    <location>
        <begin position="1"/>
        <end position="10"/>
    </location>
</feature>
<sequence length="482" mass="53749">MATMDSSDGFTTPVPAGIDTRRALPFSDGPEEPVPPTPVKNRPLAGDETGSAVVIREFLKDCQTILREPGHRASIIQQVRDQCRPTHIKASEWVFDIDKIKGQVPREVALDRFTQAVKPQLTDFNLQFATVFHPTDLTTSVLPEATRILYRILTSLVRGSCLRLIEESATVSPDDGRRAWLVICRAVTRRRRPWVSHGYLFETAPAIELLEDVDPEPYIKGFMQHHTAVRSELRPGIDPDDVWGVGFALDLLTLRVCPVYYKDLLQEWSSKTAEGREKRALGIQQYTLAVKAFHQQRTEEKKLLKEKKKNDGVSALAASLLSGESPSAALMARAGIPQTRIVGGRRRDEPRHPRQTRDAQPQASGQGAHRSGGDRGTAPRARPGRGGKNRQQNMKRHRKGSHGHYPSGQRQPASGGSPTALRVTRDAQGRHTVQCWDCGGPHFRRDCPGGVQNFFKQNVQDENPSEDELAKYLGLQYDMAFV</sequence>
<protein>
    <recommendedName>
        <fullName evidence="4">CCHC-type domain-containing protein</fullName>
    </recommendedName>
</protein>
<accession>A0AAE0LE06</accession>
<feature type="compositionally biased region" description="Basic and acidic residues" evidence="1">
    <location>
        <begin position="345"/>
        <end position="357"/>
    </location>
</feature>
<evidence type="ECO:0000313" key="2">
    <source>
        <dbReference type="EMBL" id="KAK3281971.1"/>
    </source>
</evidence>
<gene>
    <name evidence="2" type="ORF">CYMTET_10267</name>
</gene>
<feature type="compositionally biased region" description="Polar residues" evidence="1">
    <location>
        <begin position="408"/>
        <end position="417"/>
    </location>
</feature>
<dbReference type="AlphaFoldDB" id="A0AAE0LE06"/>
<feature type="region of interest" description="Disordered" evidence="1">
    <location>
        <begin position="331"/>
        <end position="422"/>
    </location>
</feature>
<dbReference type="Proteomes" id="UP001190700">
    <property type="component" value="Unassembled WGS sequence"/>
</dbReference>
<evidence type="ECO:0008006" key="4">
    <source>
        <dbReference type="Google" id="ProtNLM"/>
    </source>
</evidence>
<feature type="region of interest" description="Disordered" evidence="1">
    <location>
        <begin position="1"/>
        <end position="46"/>
    </location>
</feature>
<feature type="compositionally biased region" description="Basic residues" evidence="1">
    <location>
        <begin position="382"/>
        <end position="402"/>
    </location>
</feature>
<name>A0AAE0LE06_9CHLO</name>
<evidence type="ECO:0000313" key="3">
    <source>
        <dbReference type="Proteomes" id="UP001190700"/>
    </source>
</evidence>
<reference evidence="2 3" key="1">
    <citation type="journal article" date="2015" name="Genome Biol. Evol.">
        <title>Comparative Genomics of a Bacterivorous Green Alga Reveals Evolutionary Causalities and Consequences of Phago-Mixotrophic Mode of Nutrition.</title>
        <authorList>
            <person name="Burns J.A."/>
            <person name="Paasch A."/>
            <person name="Narechania A."/>
            <person name="Kim E."/>
        </authorList>
    </citation>
    <scope>NUCLEOTIDE SEQUENCE [LARGE SCALE GENOMIC DNA]</scope>
    <source>
        <strain evidence="2 3">PLY_AMNH</strain>
    </source>
</reference>
<dbReference type="EMBL" id="LGRX02003603">
    <property type="protein sequence ID" value="KAK3281971.1"/>
    <property type="molecule type" value="Genomic_DNA"/>
</dbReference>
<keyword evidence="3" id="KW-1185">Reference proteome</keyword>